<gene>
    <name evidence="1" type="ORF">Bca52824_049236</name>
</gene>
<dbReference type="AlphaFoldDB" id="A0A8X7RKI7"/>
<organism evidence="1 2">
    <name type="scientific">Brassica carinata</name>
    <name type="common">Ethiopian mustard</name>
    <name type="synonym">Abyssinian cabbage</name>
    <dbReference type="NCBI Taxonomy" id="52824"/>
    <lineage>
        <taxon>Eukaryota</taxon>
        <taxon>Viridiplantae</taxon>
        <taxon>Streptophyta</taxon>
        <taxon>Embryophyta</taxon>
        <taxon>Tracheophyta</taxon>
        <taxon>Spermatophyta</taxon>
        <taxon>Magnoliopsida</taxon>
        <taxon>eudicotyledons</taxon>
        <taxon>Gunneridae</taxon>
        <taxon>Pentapetalae</taxon>
        <taxon>rosids</taxon>
        <taxon>malvids</taxon>
        <taxon>Brassicales</taxon>
        <taxon>Brassicaceae</taxon>
        <taxon>Brassiceae</taxon>
        <taxon>Brassica</taxon>
    </lineage>
</organism>
<name>A0A8X7RKI7_BRACI</name>
<reference evidence="1 2" key="1">
    <citation type="submission" date="2020-02" db="EMBL/GenBank/DDBJ databases">
        <authorList>
            <person name="Ma Q."/>
            <person name="Huang Y."/>
            <person name="Song X."/>
            <person name="Pei D."/>
        </authorList>
    </citation>
    <scope>NUCLEOTIDE SEQUENCE [LARGE SCALE GENOMIC DNA]</scope>
    <source>
        <strain evidence="1">Sxm20200214</strain>
        <tissue evidence="1">Leaf</tissue>
    </source>
</reference>
<sequence>MKKKRYRWVRALVKGYLDASREQRGIIGVGDVFEVEQNPSRSLHLRRFASKSLANSVLSKSFQNQPNLGKVDLKMGVDYSYNQPSQSDDIFGNSDDGGYSETEDLIRCDQAEISLHARSQVQYPPQPEVEFGFPQTCYCGATPLLATSTTRNDPGRRYYTCENVDDGECHV</sequence>
<evidence type="ECO:0000313" key="1">
    <source>
        <dbReference type="EMBL" id="KAG2289632.1"/>
    </source>
</evidence>
<dbReference type="OrthoDB" id="1113105at2759"/>
<comment type="caution">
    <text evidence="1">The sequence shown here is derived from an EMBL/GenBank/DDBJ whole genome shotgun (WGS) entry which is preliminary data.</text>
</comment>
<accession>A0A8X7RKI7</accession>
<protein>
    <submittedName>
        <fullName evidence="1">Uncharacterized protein</fullName>
    </submittedName>
</protein>
<keyword evidence="2" id="KW-1185">Reference proteome</keyword>
<proteinExistence type="predicted"/>
<dbReference type="Proteomes" id="UP000886595">
    <property type="component" value="Unassembled WGS sequence"/>
</dbReference>
<dbReference type="EMBL" id="JAAMPC010000010">
    <property type="protein sequence ID" value="KAG2289632.1"/>
    <property type="molecule type" value="Genomic_DNA"/>
</dbReference>
<evidence type="ECO:0000313" key="2">
    <source>
        <dbReference type="Proteomes" id="UP000886595"/>
    </source>
</evidence>